<reference evidence="15" key="1">
    <citation type="journal article" date="2019" name="Int. J. Syst. Evol. Microbiol.">
        <title>The Global Catalogue of Microorganisms (GCM) 10K type strain sequencing project: providing services to taxonomists for standard genome sequencing and annotation.</title>
        <authorList>
            <consortium name="The Broad Institute Genomics Platform"/>
            <consortium name="The Broad Institute Genome Sequencing Center for Infectious Disease"/>
            <person name="Wu L."/>
            <person name="Ma J."/>
        </authorList>
    </citation>
    <scope>NUCLEOTIDE SEQUENCE [LARGE SCALE GENOMIC DNA]</scope>
    <source>
        <strain evidence="15">CCUG 54329</strain>
    </source>
</reference>
<dbReference type="Gene3D" id="6.10.340.10">
    <property type="match status" value="1"/>
</dbReference>
<dbReference type="Proteomes" id="UP001597203">
    <property type="component" value="Unassembled WGS sequence"/>
</dbReference>
<evidence type="ECO:0000313" key="14">
    <source>
        <dbReference type="EMBL" id="MFD1105300.1"/>
    </source>
</evidence>
<dbReference type="EC" id="2.7.13.3" evidence="3"/>
<dbReference type="InterPro" id="IPR003660">
    <property type="entry name" value="HAMP_dom"/>
</dbReference>
<evidence type="ECO:0000256" key="5">
    <source>
        <dbReference type="ARBA" id="ARBA00022679"/>
    </source>
</evidence>
<evidence type="ECO:0000256" key="2">
    <source>
        <dbReference type="ARBA" id="ARBA00004370"/>
    </source>
</evidence>
<keyword evidence="7" id="KW-0418">Kinase</keyword>
<dbReference type="GO" id="GO:0005524">
    <property type="term" value="F:ATP binding"/>
    <property type="evidence" value="ECO:0007669"/>
    <property type="project" value="UniProtKB-KW"/>
</dbReference>
<gene>
    <name evidence="14" type="ORF">ACFQ24_10530</name>
</gene>
<evidence type="ECO:0000313" key="15">
    <source>
        <dbReference type="Proteomes" id="UP001597203"/>
    </source>
</evidence>
<feature type="domain" description="HAMP" evidence="13">
    <location>
        <begin position="181"/>
        <end position="234"/>
    </location>
</feature>
<protein>
    <recommendedName>
        <fullName evidence="3">histidine kinase</fullName>
        <ecNumber evidence="3">2.7.13.3</ecNumber>
    </recommendedName>
</protein>
<keyword evidence="10 11" id="KW-0472">Membrane</keyword>
<name>A0ABW3P181_9SPHN</name>
<dbReference type="InterPro" id="IPR003594">
    <property type="entry name" value="HATPase_dom"/>
</dbReference>
<dbReference type="RefSeq" id="WP_380911037.1">
    <property type="nucleotide sequence ID" value="NZ_JBHTLS010000123.1"/>
</dbReference>
<evidence type="ECO:0000256" key="9">
    <source>
        <dbReference type="ARBA" id="ARBA00023012"/>
    </source>
</evidence>
<feature type="domain" description="Histidine kinase" evidence="12">
    <location>
        <begin position="242"/>
        <end position="452"/>
    </location>
</feature>
<evidence type="ECO:0000256" key="6">
    <source>
        <dbReference type="ARBA" id="ARBA00022692"/>
    </source>
</evidence>
<evidence type="ECO:0000256" key="1">
    <source>
        <dbReference type="ARBA" id="ARBA00000085"/>
    </source>
</evidence>
<dbReference type="PROSITE" id="PS50109">
    <property type="entry name" value="HIS_KIN"/>
    <property type="match status" value="1"/>
</dbReference>
<dbReference type="InterPro" id="IPR005467">
    <property type="entry name" value="His_kinase_dom"/>
</dbReference>
<dbReference type="CDD" id="cd00075">
    <property type="entry name" value="HATPase"/>
    <property type="match status" value="1"/>
</dbReference>
<evidence type="ECO:0000256" key="4">
    <source>
        <dbReference type="ARBA" id="ARBA00022553"/>
    </source>
</evidence>
<dbReference type="SMART" id="SM00388">
    <property type="entry name" value="HisKA"/>
    <property type="match status" value="1"/>
</dbReference>
<keyword evidence="15" id="KW-1185">Reference proteome</keyword>
<comment type="subcellular location">
    <subcellularLocation>
        <location evidence="2">Membrane</location>
    </subcellularLocation>
</comment>
<evidence type="ECO:0000256" key="3">
    <source>
        <dbReference type="ARBA" id="ARBA00012438"/>
    </source>
</evidence>
<keyword evidence="6 11" id="KW-0812">Transmembrane</keyword>
<accession>A0ABW3P181</accession>
<dbReference type="InterPro" id="IPR003661">
    <property type="entry name" value="HisK_dim/P_dom"/>
</dbReference>
<dbReference type="SMART" id="SM00387">
    <property type="entry name" value="HATPase_c"/>
    <property type="match status" value="1"/>
</dbReference>
<dbReference type="Gene3D" id="1.10.287.130">
    <property type="match status" value="1"/>
</dbReference>
<dbReference type="SMART" id="SM00304">
    <property type="entry name" value="HAMP"/>
    <property type="match status" value="1"/>
</dbReference>
<evidence type="ECO:0000256" key="11">
    <source>
        <dbReference type="SAM" id="Phobius"/>
    </source>
</evidence>
<keyword evidence="4" id="KW-0597">Phosphoprotein</keyword>
<dbReference type="Pfam" id="PF02518">
    <property type="entry name" value="HATPase_c"/>
    <property type="match status" value="1"/>
</dbReference>
<dbReference type="InterPro" id="IPR004358">
    <property type="entry name" value="Sig_transdc_His_kin-like_C"/>
</dbReference>
<keyword evidence="8 11" id="KW-1133">Transmembrane helix</keyword>
<comment type="catalytic activity">
    <reaction evidence="1">
        <text>ATP + protein L-histidine = ADP + protein N-phospho-L-histidine.</text>
        <dbReference type="EC" id="2.7.13.3"/>
    </reaction>
</comment>
<feature type="transmembrane region" description="Helical" evidence="11">
    <location>
        <begin position="7"/>
        <end position="30"/>
    </location>
</feature>
<dbReference type="EMBL" id="JBHTLS010000123">
    <property type="protein sequence ID" value="MFD1105300.1"/>
    <property type="molecule type" value="Genomic_DNA"/>
</dbReference>
<organism evidence="14 15">
    <name type="scientific">Sphingobium olei</name>
    <dbReference type="NCBI Taxonomy" id="420955"/>
    <lineage>
        <taxon>Bacteria</taxon>
        <taxon>Pseudomonadati</taxon>
        <taxon>Pseudomonadota</taxon>
        <taxon>Alphaproteobacteria</taxon>
        <taxon>Sphingomonadales</taxon>
        <taxon>Sphingomonadaceae</taxon>
        <taxon>Sphingobium</taxon>
    </lineage>
</organism>
<dbReference type="InterPro" id="IPR036097">
    <property type="entry name" value="HisK_dim/P_sf"/>
</dbReference>
<evidence type="ECO:0000256" key="8">
    <source>
        <dbReference type="ARBA" id="ARBA00022989"/>
    </source>
</evidence>
<dbReference type="PANTHER" id="PTHR45436">
    <property type="entry name" value="SENSOR HISTIDINE KINASE YKOH"/>
    <property type="match status" value="1"/>
</dbReference>
<dbReference type="Gene3D" id="3.30.565.10">
    <property type="entry name" value="Histidine kinase-like ATPase, C-terminal domain"/>
    <property type="match status" value="1"/>
</dbReference>
<dbReference type="CDD" id="cd00082">
    <property type="entry name" value="HisKA"/>
    <property type="match status" value="1"/>
</dbReference>
<dbReference type="SUPFAM" id="SSF55874">
    <property type="entry name" value="ATPase domain of HSP90 chaperone/DNA topoisomerase II/histidine kinase"/>
    <property type="match status" value="1"/>
</dbReference>
<evidence type="ECO:0000259" key="13">
    <source>
        <dbReference type="PROSITE" id="PS50885"/>
    </source>
</evidence>
<keyword evidence="14" id="KW-0067">ATP-binding</keyword>
<comment type="caution">
    <text evidence="14">The sequence shown here is derived from an EMBL/GenBank/DDBJ whole genome shotgun (WGS) entry which is preliminary data.</text>
</comment>
<evidence type="ECO:0000259" key="12">
    <source>
        <dbReference type="PROSITE" id="PS50109"/>
    </source>
</evidence>
<dbReference type="CDD" id="cd06225">
    <property type="entry name" value="HAMP"/>
    <property type="match status" value="1"/>
</dbReference>
<dbReference type="InterPro" id="IPR036890">
    <property type="entry name" value="HATPase_C_sf"/>
</dbReference>
<dbReference type="InterPro" id="IPR050428">
    <property type="entry name" value="TCS_sensor_his_kinase"/>
</dbReference>
<sequence length="460" mass="49536">MRWRHSVIWRFAALVFLMQIACVMLALVAVHHFTSQSVNRASREVAVSLRDDIAATYAAAGLKAAAAAVRFRIATDPAKSSVILLLDPRGQRIAGNLSGWPAGVGRSESWRHVDLRRSRHQDREPLTMGIVTTRFPDGTQLLTGHVVENDLRFGGYLEASLVGAVLLAIPLAGCAAFVSAAIIKGRLRSVIEAAGAVGSGDMERRIKPTGSGDMFDALSEEINAMLDRITSLMNEMRLVTDGLAHDLRSPLTRMRAVLDNAMRHSKDEISTAALEKALDEGDTLLRMLDAALFISRAEAGIGRDSFIPVDVGSLLQDFQEMYDVLAEDQGVVIEVDAPAGLMVRSHREIFGQVLSNLIDNALKYGGDRILLSAQRQDGRVRIIVADNGRGIPEGHRQEALRRFARLDAARHISGAGLGLSLAAAVAHLHGGTLTLGDAAPGLCVSLILPAMMDEPNTTAQ</sequence>
<feature type="transmembrane region" description="Helical" evidence="11">
    <location>
        <begin position="161"/>
        <end position="183"/>
    </location>
</feature>
<proteinExistence type="predicted"/>
<evidence type="ECO:0000256" key="7">
    <source>
        <dbReference type="ARBA" id="ARBA00022777"/>
    </source>
</evidence>
<dbReference type="Pfam" id="PF00512">
    <property type="entry name" value="HisKA"/>
    <property type="match status" value="1"/>
</dbReference>
<dbReference type="PRINTS" id="PR00344">
    <property type="entry name" value="BCTRLSENSOR"/>
</dbReference>
<dbReference type="PROSITE" id="PS50885">
    <property type="entry name" value="HAMP"/>
    <property type="match status" value="1"/>
</dbReference>
<keyword evidence="9" id="KW-0902">Two-component regulatory system</keyword>
<keyword evidence="14" id="KW-0547">Nucleotide-binding</keyword>
<evidence type="ECO:0000256" key="10">
    <source>
        <dbReference type="ARBA" id="ARBA00023136"/>
    </source>
</evidence>
<dbReference type="PANTHER" id="PTHR45436:SF8">
    <property type="entry name" value="HISTIDINE KINASE"/>
    <property type="match status" value="1"/>
</dbReference>
<dbReference type="SUPFAM" id="SSF47384">
    <property type="entry name" value="Homodimeric domain of signal transducing histidine kinase"/>
    <property type="match status" value="1"/>
</dbReference>
<keyword evidence="5" id="KW-0808">Transferase</keyword>